<dbReference type="NCBIfam" id="TIGR01218">
    <property type="entry name" value="Gpos_tandem_5TM"/>
    <property type="match status" value="1"/>
</dbReference>
<dbReference type="STRING" id="762845.BCR26_04505"/>
<evidence type="ECO:0008006" key="4">
    <source>
        <dbReference type="Google" id="ProtNLM"/>
    </source>
</evidence>
<keyword evidence="3" id="KW-1185">Reference proteome</keyword>
<dbReference type="Pfam" id="PF04276">
    <property type="entry name" value="DUF443"/>
    <property type="match status" value="1"/>
</dbReference>
<dbReference type="EMBL" id="MIEK01000045">
    <property type="protein sequence ID" value="OEH81508.1"/>
    <property type="molecule type" value="Genomic_DNA"/>
</dbReference>
<name>A0A1E5KUR6_9ENTE</name>
<protein>
    <recommendedName>
        <fullName evidence="4">Tandem five-TM protein</fullName>
    </recommendedName>
</protein>
<keyword evidence="1" id="KW-1133">Transmembrane helix</keyword>
<proteinExistence type="predicted"/>
<feature type="transmembrane region" description="Helical" evidence="1">
    <location>
        <begin position="181"/>
        <end position="199"/>
    </location>
</feature>
<accession>A0A1E5KUR6</accession>
<organism evidence="2 3">
    <name type="scientific">Enterococcus rivorum</name>
    <dbReference type="NCBI Taxonomy" id="762845"/>
    <lineage>
        <taxon>Bacteria</taxon>
        <taxon>Bacillati</taxon>
        <taxon>Bacillota</taxon>
        <taxon>Bacilli</taxon>
        <taxon>Lactobacillales</taxon>
        <taxon>Enterococcaceae</taxon>
        <taxon>Enterococcus</taxon>
    </lineage>
</organism>
<keyword evidence="1" id="KW-0472">Membrane</keyword>
<dbReference type="Proteomes" id="UP000095256">
    <property type="component" value="Unassembled WGS sequence"/>
</dbReference>
<feature type="transmembrane region" description="Helical" evidence="1">
    <location>
        <begin position="78"/>
        <end position="100"/>
    </location>
</feature>
<reference evidence="2 3" key="1">
    <citation type="submission" date="2016-09" db="EMBL/GenBank/DDBJ databases">
        <authorList>
            <person name="Capua I."/>
            <person name="De Benedictis P."/>
            <person name="Joannis T."/>
            <person name="Lombin L.H."/>
            <person name="Cattoli G."/>
        </authorList>
    </citation>
    <scope>NUCLEOTIDE SEQUENCE [LARGE SCALE GENOMIC DNA]</scope>
    <source>
        <strain evidence="2 3">LMG 25899</strain>
    </source>
</reference>
<gene>
    <name evidence="2" type="ORF">BCR26_04505</name>
</gene>
<comment type="caution">
    <text evidence="2">The sequence shown here is derived from an EMBL/GenBank/DDBJ whole genome shotgun (WGS) entry which is preliminary data.</text>
</comment>
<keyword evidence="1" id="KW-0812">Transmembrane</keyword>
<evidence type="ECO:0000313" key="3">
    <source>
        <dbReference type="Proteomes" id="UP000095256"/>
    </source>
</evidence>
<feature type="transmembrane region" description="Helical" evidence="1">
    <location>
        <begin position="205"/>
        <end position="226"/>
    </location>
</feature>
<sequence>MVKMENGTVKTVFKNNRYKIVHSDLGYYLMDSDQSIIGYLCFVLNWIVPQKIYIIDEHIADDLLVHSISNEIRSKNKLFVVIIALSIVFFHILSSEILHYGSNSSTNYSQIYQFGDTALLMPSVGKVLLLLITVSIPAIIIRVYLSVLSKKKLYKKIEYTTLTMKKIRVVPSSFTTILKSLGVYLLFAFVLAIAFFLVIVSDNYWIISMCFTMILTLFLLTNRLAVTPTNYKIRYIKEK</sequence>
<evidence type="ECO:0000313" key="2">
    <source>
        <dbReference type="EMBL" id="OEH81508.1"/>
    </source>
</evidence>
<feature type="transmembrane region" description="Helical" evidence="1">
    <location>
        <begin position="120"/>
        <end position="145"/>
    </location>
</feature>
<dbReference type="InterPro" id="IPR005915">
    <property type="entry name" value="Tandem_5TM"/>
</dbReference>
<dbReference type="AlphaFoldDB" id="A0A1E5KUR6"/>
<evidence type="ECO:0000256" key="1">
    <source>
        <dbReference type="SAM" id="Phobius"/>
    </source>
</evidence>